<dbReference type="SUPFAM" id="SSF52343">
    <property type="entry name" value="Ferredoxin reductase-like, C-terminal NADP-linked domain"/>
    <property type="match status" value="1"/>
</dbReference>
<accession>A0A386HMX8</accession>
<dbReference type="Gene3D" id="3.40.50.80">
    <property type="entry name" value="Nucleotide-binding domain of ferredoxin-NADP reductase (FNR) module"/>
    <property type="match status" value="1"/>
</dbReference>
<feature type="domain" description="FAD-binding FR-type" evidence="1">
    <location>
        <begin position="1"/>
        <end position="102"/>
    </location>
</feature>
<dbReference type="Pfam" id="PF00175">
    <property type="entry name" value="NAD_binding_1"/>
    <property type="match status" value="1"/>
</dbReference>
<sequence length="222" mass="25239">MEEHFVKIISIEPVTHDVLSIKVEKPNGYSFVPGQATEISINKDKFKEERRPFTFTSLNDSKYLEFTIKTYTDHNGVTNELRKLKAGDELILHDVWGAISYKGEGVFIAGGAGITPFIAIFRQLYKDGKVGNNKLFFSNKTSEDIILKDSFEKMLGENFVNTLTQEKTNDFANEKIDKKFLEKHIHNFSQNFYICGPDAMVQDIQNTLKELGASENVITVEV</sequence>
<evidence type="ECO:0000313" key="3">
    <source>
        <dbReference type="Proteomes" id="UP000266118"/>
    </source>
</evidence>
<gene>
    <name evidence="2" type="ORF">D6B99_05725</name>
</gene>
<dbReference type="InterPro" id="IPR001433">
    <property type="entry name" value="OxRdtase_FAD/NAD-bd"/>
</dbReference>
<dbReference type="Gene3D" id="2.40.30.10">
    <property type="entry name" value="Translation factors"/>
    <property type="match status" value="1"/>
</dbReference>
<dbReference type="SUPFAM" id="SSF63380">
    <property type="entry name" value="Riboflavin synthase domain-like"/>
    <property type="match status" value="1"/>
</dbReference>
<dbReference type="PANTHER" id="PTHR47354">
    <property type="entry name" value="NADH OXIDOREDUCTASE HCR"/>
    <property type="match status" value="1"/>
</dbReference>
<evidence type="ECO:0000259" key="1">
    <source>
        <dbReference type="PROSITE" id="PS51384"/>
    </source>
</evidence>
<reference evidence="2 3" key="1">
    <citation type="submission" date="2018-09" db="EMBL/GenBank/DDBJ databases">
        <title>Arachidicoccus sp. nov., a bacterium isolated from soil.</title>
        <authorList>
            <person name="Weon H.-Y."/>
            <person name="Kwon S.-W."/>
            <person name="Lee S.A."/>
        </authorList>
    </citation>
    <scope>NUCLEOTIDE SEQUENCE [LARGE SCALE GENOMIC DNA]</scope>
    <source>
        <strain evidence="2 3">KIS59-12</strain>
    </source>
</reference>
<evidence type="ECO:0000313" key="2">
    <source>
        <dbReference type="EMBL" id="AYD47155.1"/>
    </source>
</evidence>
<dbReference type="InterPro" id="IPR013112">
    <property type="entry name" value="FAD-bd_8"/>
</dbReference>
<dbReference type="EMBL" id="CP032489">
    <property type="protein sequence ID" value="AYD47155.1"/>
    <property type="molecule type" value="Genomic_DNA"/>
</dbReference>
<dbReference type="Proteomes" id="UP000266118">
    <property type="component" value="Chromosome"/>
</dbReference>
<dbReference type="OrthoDB" id="9789468at2"/>
<dbReference type="KEGG" id="ark:D6B99_05725"/>
<organism evidence="2 3">
    <name type="scientific">Arachidicoccus soli</name>
    <dbReference type="NCBI Taxonomy" id="2341117"/>
    <lineage>
        <taxon>Bacteria</taxon>
        <taxon>Pseudomonadati</taxon>
        <taxon>Bacteroidota</taxon>
        <taxon>Chitinophagia</taxon>
        <taxon>Chitinophagales</taxon>
        <taxon>Chitinophagaceae</taxon>
        <taxon>Arachidicoccus</taxon>
    </lineage>
</organism>
<keyword evidence="3" id="KW-1185">Reference proteome</keyword>
<dbReference type="InterPro" id="IPR039261">
    <property type="entry name" value="FNR_nucleotide-bd"/>
</dbReference>
<protein>
    <submittedName>
        <fullName evidence="2">Flavodoxin reductase</fullName>
    </submittedName>
</protein>
<dbReference type="AlphaFoldDB" id="A0A386HMX8"/>
<dbReference type="PANTHER" id="PTHR47354:SF5">
    <property type="entry name" value="PROTEIN RFBI"/>
    <property type="match status" value="1"/>
</dbReference>
<dbReference type="InterPro" id="IPR017927">
    <property type="entry name" value="FAD-bd_FR_type"/>
</dbReference>
<dbReference type="CDD" id="cd06196">
    <property type="entry name" value="FNR_like_1"/>
    <property type="match status" value="1"/>
</dbReference>
<dbReference type="InterPro" id="IPR017938">
    <property type="entry name" value="Riboflavin_synthase-like_b-brl"/>
</dbReference>
<dbReference type="PROSITE" id="PS51384">
    <property type="entry name" value="FAD_FR"/>
    <property type="match status" value="1"/>
</dbReference>
<dbReference type="InterPro" id="IPR050415">
    <property type="entry name" value="MRET"/>
</dbReference>
<name>A0A386HMX8_9BACT</name>
<dbReference type="Pfam" id="PF08022">
    <property type="entry name" value="FAD_binding_8"/>
    <property type="match status" value="1"/>
</dbReference>
<dbReference type="GO" id="GO:0016491">
    <property type="term" value="F:oxidoreductase activity"/>
    <property type="evidence" value="ECO:0007669"/>
    <property type="project" value="InterPro"/>
</dbReference>
<dbReference type="PRINTS" id="PR00410">
    <property type="entry name" value="PHEHYDRXLASE"/>
</dbReference>
<proteinExistence type="predicted"/>
<dbReference type="RefSeq" id="WP_119985966.1">
    <property type="nucleotide sequence ID" value="NZ_CP032489.1"/>
</dbReference>